<evidence type="ECO:0000259" key="3">
    <source>
        <dbReference type="PROSITE" id="PS50021"/>
    </source>
</evidence>
<dbReference type="Proteomes" id="UP000007879">
    <property type="component" value="Unassembled WGS sequence"/>
</dbReference>
<dbReference type="KEGG" id="aqu:109583505"/>
<keyword evidence="5" id="KW-1185">Reference proteome</keyword>
<dbReference type="SMART" id="SM00033">
    <property type="entry name" value="CH"/>
    <property type="match status" value="2"/>
</dbReference>
<feature type="compositionally biased region" description="Basic residues" evidence="2">
    <location>
        <begin position="598"/>
        <end position="609"/>
    </location>
</feature>
<accession>A0A1X7VRS6</accession>
<feature type="compositionally biased region" description="Low complexity" evidence="2">
    <location>
        <begin position="566"/>
        <end position="576"/>
    </location>
</feature>
<dbReference type="AlphaFoldDB" id="A0A1X7VRS6"/>
<dbReference type="Gene3D" id="1.10.418.10">
    <property type="entry name" value="Calponin-like domain"/>
    <property type="match status" value="2"/>
</dbReference>
<feature type="domain" description="Calponin-homology (CH)" evidence="3">
    <location>
        <begin position="141"/>
        <end position="241"/>
    </location>
</feature>
<protein>
    <recommendedName>
        <fullName evidence="3">Calponin-homology (CH) domain-containing protein</fullName>
    </recommendedName>
</protein>
<feature type="region of interest" description="Disordered" evidence="2">
    <location>
        <begin position="566"/>
        <end position="609"/>
    </location>
</feature>
<dbReference type="STRING" id="400682.A0A1X7VRS6"/>
<feature type="compositionally biased region" description="Polar residues" evidence="2">
    <location>
        <begin position="326"/>
        <end position="338"/>
    </location>
</feature>
<dbReference type="eggNOG" id="KOG0516">
    <property type="taxonomic scope" value="Eukaryota"/>
</dbReference>
<feature type="compositionally biased region" description="Basic and acidic residues" evidence="2">
    <location>
        <begin position="581"/>
        <end position="597"/>
    </location>
</feature>
<dbReference type="InterPro" id="IPR036872">
    <property type="entry name" value="CH_dom_sf"/>
</dbReference>
<dbReference type="InterPro" id="IPR001715">
    <property type="entry name" value="CH_dom"/>
</dbReference>
<gene>
    <name evidence="4" type="primary">109583505</name>
</gene>
<dbReference type="CDD" id="cd21212">
    <property type="entry name" value="CH_NAV2-like"/>
    <property type="match status" value="1"/>
</dbReference>
<dbReference type="OrthoDB" id="18740at2759"/>
<dbReference type="EnsemblMetazoa" id="XM_019998889.1">
    <property type="protein sequence ID" value="XP_019854448.1"/>
    <property type="gene ID" value="LOC109583505"/>
</dbReference>
<reference evidence="5" key="1">
    <citation type="journal article" date="2010" name="Nature">
        <title>The Amphimedon queenslandica genome and the evolution of animal complexity.</title>
        <authorList>
            <person name="Srivastava M."/>
            <person name="Simakov O."/>
            <person name="Chapman J."/>
            <person name="Fahey B."/>
            <person name="Gauthier M.E."/>
            <person name="Mitros T."/>
            <person name="Richards G.S."/>
            <person name="Conaco C."/>
            <person name="Dacre M."/>
            <person name="Hellsten U."/>
            <person name="Larroux C."/>
            <person name="Putnam N.H."/>
            <person name="Stanke M."/>
            <person name="Adamska M."/>
            <person name="Darling A."/>
            <person name="Degnan S.M."/>
            <person name="Oakley T.H."/>
            <person name="Plachetzki D.C."/>
            <person name="Zhai Y."/>
            <person name="Adamski M."/>
            <person name="Calcino A."/>
            <person name="Cummins S.F."/>
            <person name="Goodstein D.M."/>
            <person name="Harris C."/>
            <person name="Jackson D.J."/>
            <person name="Leys S.P."/>
            <person name="Shu S."/>
            <person name="Woodcroft B.J."/>
            <person name="Vervoort M."/>
            <person name="Kosik K.S."/>
            <person name="Manning G."/>
            <person name="Degnan B.M."/>
            <person name="Rokhsar D.S."/>
        </authorList>
    </citation>
    <scope>NUCLEOTIDE SEQUENCE [LARGE SCALE GENOMIC DNA]</scope>
</reference>
<dbReference type="EnsemblMetazoa" id="Aqu2.1.43081_001">
    <property type="protein sequence ID" value="Aqu2.1.43081_001"/>
    <property type="gene ID" value="Aqu2.1.43081"/>
</dbReference>
<reference evidence="4" key="2">
    <citation type="submission" date="2017-05" db="UniProtKB">
        <authorList>
            <consortium name="EnsemblMetazoa"/>
        </authorList>
    </citation>
    <scope>IDENTIFICATION</scope>
</reference>
<keyword evidence="1" id="KW-0175">Coiled coil</keyword>
<feature type="coiled-coil region" evidence="1">
    <location>
        <begin position="449"/>
        <end position="505"/>
    </location>
</feature>
<name>A0A1X7VRS6_AMPQE</name>
<proteinExistence type="predicted"/>
<dbReference type="InParanoid" id="A0A1X7VRS6"/>
<feature type="domain" description="Calponin-homology (CH)" evidence="3">
    <location>
        <begin position="7"/>
        <end position="115"/>
    </location>
</feature>
<feature type="region of interest" description="Disordered" evidence="2">
    <location>
        <begin position="326"/>
        <end position="366"/>
    </location>
</feature>
<dbReference type="PANTHER" id="PTHR11915">
    <property type="entry name" value="SPECTRIN/FILAMIN RELATED CYTOSKELETAL PROTEIN"/>
    <property type="match status" value="1"/>
</dbReference>
<evidence type="ECO:0000256" key="1">
    <source>
        <dbReference type="SAM" id="Coils"/>
    </source>
</evidence>
<organism evidence="4">
    <name type="scientific">Amphimedon queenslandica</name>
    <name type="common">Sponge</name>
    <dbReference type="NCBI Taxonomy" id="400682"/>
    <lineage>
        <taxon>Eukaryota</taxon>
        <taxon>Metazoa</taxon>
        <taxon>Porifera</taxon>
        <taxon>Demospongiae</taxon>
        <taxon>Heteroscleromorpha</taxon>
        <taxon>Haplosclerida</taxon>
        <taxon>Niphatidae</taxon>
        <taxon>Amphimedon</taxon>
    </lineage>
</organism>
<feature type="compositionally biased region" description="Polar residues" evidence="2">
    <location>
        <begin position="353"/>
        <end position="366"/>
    </location>
</feature>
<dbReference type="SUPFAM" id="SSF47576">
    <property type="entry name" value="Calponin-homology domain, CH-domain"/>
    <property type="match status" value="1"/>
</dbReference>
<evidence type="ECO:0000313" key="5">
    <source>
        <dbReference type="Proteomes" id="UP000007879"/>
    </source>
</evidence>
<feature type="region of interest" description="Disordered" evidence="2">
    <location>
        <begin position="277"/>
        <end position="297"/>
    </location>
</feature>
<evidence type="ECO:0000313" key="4">
    <source>
        <dbReference type="EnsemblMetazoa" id="Aqu2.1.43081_001"/>
    </source>
</evidence>
<dbReference type="PROSITE" id="PS50021">
    <property type="entry name" value="CH"/>
    <property type="match status" value="2"/>
</dbReference>
<dbReference type="Pfam" id="PF00307">
    <property type="entry name" value="CH"/>
    <property type="match status" value="2"/>
</dbReference>
<sequence>MSSKGARDKQAELTSWVNRQLRSHGYQDHVITDIGVDLADGITLVRLIQTITGQFLGQYHSNPLMRGQKLENISLCLRILQQYGCPVSGLHAEEIVGGNIKEILSLINSIVLHFDKQLRSQGSHNATENKGKGSPVISSLQSDDRDLLNWVSKVVHHNIPDYSSFYDGIILCDLINSVNNKAIDYNDLANLSNIQCLQVAFSAAEMHLGISRGSIDLAKLACGQEDYKLKTYLQHFRMICEHEAKRKLRSSLLGAEQSSTLSRKHSLLMRGPATIGATSTLPHRISENPRPKRSTSDVYLNLTTGSEYGMNGKNSVRHTLSTEQLNGATRTKQGSDNNGFKPEMPKAAPYASRVQSGSATLPRYTGNSTTVERSYWSDIPLPVTIYRTPSRSSIQSTSSRSSLERLTDDHNFPLTHLANLNPSVLPSHLLASPEPEPDGLEASGSAILSSSLENTVNDLDNRLKDLAQSISEEKTKLEHNLLCAMKNEKKQREIFEKRHERLFKKANFITQHYDGCLVDLAKEMASIRSTLNNIQQHVLTLPTREEWAMLNSDVKVLKQQLQNVISDQTSDQSQQQPFPLESHHYQPTDKPVPDKSKKSLFLRKKSDKN</sequence>
<evidence type="ECO:0000256" key="2">
    <source>
        <dbReference type="SAM" id="MobiDB-lite"/>
    </source>
</evidence>